<dbReference type="Pfam" id="PF08718">
    <property type="entry name" value="GLTP"/>
    <property type="match status" value="1"/>
</dbReference>
<gene>
    <name evidence="3" type="ORF">DPMN_118792</name>
</gene>
<comment type="caution">
    <text evidence="3">The sequence shown here is derived from an EMBL/GenBank/DDBJ whole genome shotgun (WGS) entry which is preliminary data.</text>
</comment>
<comment type="similarity">
    <text evidence="1">Belongs to the GLTP family.</text>
</comment>
<organism evidence="3 4">
    <name type="scientific">Dreissena polymorpha</name>
    <name type="common">Zebra mussel</name>
    <name type="synonym">Mytilus polymorpha</name>
    <dbReference type="NCBI Taxonomy" id="45954"/>
    <lineage>
        <taxon>Eukaryota</taxon>
        <taxon>Metazoa</taxon>
        <taxon>Spiralia</taxon>
        <taxon>Lophotrochozoa</taxon>
        <taxon>Mollusca</taxon>
        <taxon>Bivalvia</taxon>
        <taxon>Autobranchia</taxon>
        <taxon>Heteroconchia</taxon>
        <taxon>Euheterodonta</taxon>
        <taxon>Imparidentia</taxon>
        <taxon>Neoheterodontei</taxon>
        <taxon>Myida</taxon>
        <taxon>Dreissenoidea</taxon>
        <taxon>Dreissenidae</taxon>
        <taxon>Dreissena</taxon>
    </lineage>
</organism>
<dbReference type="Proteomes" id="UP000828390">
    <property type="component" value="Unassembled WGS sequence"/>
</dbReference>
<dbReference type="PANTHER" id="PTHR10219">
    <property type="entry name" value="GLYCOLIPID TRANSFER PROTEIN-RELATED"/>
    <property type="match status" value="1"/>
</dbReference>
<reference evidence="3" key="2">
    <citation type="submission" date="2020-11" db="EMBL/GenBank/DDBJ databases">
        <authorList>
            <person name="McCartney M.A."/>
            <person name="Auch B."/>
            <person name="Kono T."/>
            <person name="Mallez S."/>
            <person name="Becker A."/>
            <person name="Gohl D.M."/>
            <person name="Silverstein K.A.T."/>
            <person name="Koren S."/>
            <person name="Bechman K.B."/>
            <person name="Herman A."/>
            <person name="Abrahante J.E."/>
            <person name="Garbe J."/>
        </authorList>
    </citation>
    <scope>NUCLEOTIDE SEQUENCE</scope>
    <source>
        <strain evidence="3">Duluth1</strain>
        <tissue evidence="3">Whole animal</tissue>
    </source>
</reference>
<name>A0A9D4GLC9_DREPO</name>
<dbReference type="AlphaFoldDB" id="A0A9D4GLC9"/>
<evidence type="ECO:0000313" key="4">
    <source>
        <dbReference type="Proteomes" id="UP000828390"/>
    </source>
</evidence>
<evidence type="ECO:0000256" key="1">
    <source>
        <dbReference type="ARBA" id="ARBA00007148"/>
    </source>
</evidence>
<sequence length="210" mass="24450">MAAESDHFDLQRLHDLFYACHAEDGTICLDNYVNAYEEISRMLKLMGTVFGFVNSDVIEKIGILRDYRKSNIGDHYKTIQMMIQYEVDNKLTSCKKKASGARTLLRLHRALQFVVDLLQTLKDSDEHDKMSKLTSESYYRTLSKHHPWIIRKGVDVAVYTLPSRKHFIEKLKISNFETTEKLLEATASMGHRIFEVVEKIYSDFDLHQLP</sequence>
<dbReference type="PANTHER" id="PTHR10219:SF43">
    <property type="entry name" value="GLYCOLIPID TRANSFER PROTEIN DOMAIN-CONTAINING PROTEIN"/>
    <property type="match status" value="1"/>
</dbReference>
<proteinExistence type="inferred from homology"/>
<evidence type="ECO:0000259" key="2">
    <source>
        <dbReference type="Pfam" id="PF08718"/>
    </source>
</evidence>
<feature type="domain" description="Glycolipid transfer protein" evidence="2">
    <location>
        <begin position="29"/>
        <end position="172"/>
    </location>
</feature>
<reference evidence="3" key="1">
    <citation type="journal article" date="2019" name="bioRxiv">
        <title>The Genome of the Zebra Mussel, Dreissena polymorpha: A Resource for Invasive Species Research.</title>
        <authorList>
            <person name="McCartney M.A."/>
            <person name="Auch B."/>
            <person name="Kono T."/>
            <person name="Mallez S."/>
            <person name="Zhang Y."/>
            <person name="Obille A."/>
            <person name="Becker A."/>
            <person name="Abrahante J.E."/>
            <person name="Garbe J."/>
            <person name="Badalamenti J.P."/>
            <person name="Herman A."/>
            <person name="Mangelson H."/>
            <person name="Liachko I."/>
            <person name="Sullivan S."/>
            <person name="Sone E.D."/>
            <person name="Koren S."/>
            <person name="Silverstein K.A.T."/>
            <person name="Beckman K.B."/>
            <person name="Gohl D.M."/>
        </authorList>
    </citation>
    <scope>NUCLEOTIDE SEQUENCE</scope>
    <source>
        <strain evidence="3">Duluth1</strain>
        <tissue evidence="3">Whole animal</tissue>
    </source>
</reference>
<accession>A0A9D4GLC9</accession>
<dbReference type="OrthoDB" id="116883at2759"/>
<dbReference type="GO" id="GO:0032691">
    <property type="term" value="P:negative regulation of interleukin-1 beta production"/>
    <property type="evidence" value="ECO:0007669"/>
    <property type="project" value="UniProtKB-ARBA"/>
</dbReference>
<dbReference type="GO" id="GO:0016020">
    <property type="term" value="C:membrane"/>
    <property type="evidence" value="ECO:0007669"/>
    <property type="project" value="TreeGrafter"/>
</dbReference>
<dbReference type="InterPro" id="IPR036497">
    <property type="entry name" value="GLTP_sf"/>
</dbReference>
<dbReference type="GO" id="GO:1902388">
    <property type="term" value="F:ceramide 1-phosphate transfer activity"/>
    <property type="evidence" value="ECO:0007669"/>
    <property type="project" value="TreeGrafter"/>
</dbReference>
<protein>
    <recommendedName>
        <fullName evidence="2">Glycolipid transfer protein domain-containing protein</fullName>
    </recommendedName>
</protein>
<dbReference type="Gene3D" id="1.10.3520.10">
    <property type="entry name" value="Glycolipid transfer protein"/>
    <property type="match status" value="1"/>
</dbReference>
<dbReference type="InterPro" id="IPR014830">
    <property type="entry name" value="Glycolipid_transfer_prot_dom"/>
</dbReference>
<keyword evidence="4" id="KW-1185">Reference proteome</keyword>
<evidence type="ECO:0000313" key="3">
    <source>
        <dbReference type="EMBL" id="KAH3817260.1"/>
    </source>
</evidence>
<dbReference type="GO" id="GO:0005829">
    <property type="term" value="C:cytosol"/>
    <property type="evidence" value="ECO:0007669"/>
    <property type="project" value="TreeGrafter"/>
</dbReference>
<dbReference type="SUPFAM" id="SSF110004">
    <property type="entry name" value="Glycolipid transfer protein, GLTP"/>
    <property type="match status" value="1"/>
</dbReference>
<dbReference type="FunFam" id="1.10.3520.10:FF:000002">
    <property type="entry name" value="Ceramide-1-phosphate transfer protein"/>
    <property type="match status" value="1"/>
</dbReference>
<dbReference type="GO" id="GO:1902387">
    <property type="term" value="F:ceramide 1-phosphate binding"/>
    <property type="evidence" value="ECO:0007669"/>
    <property type="project" value="TreeGrafter"/>
</dbReference>
<dbReference type="EMBL" id="JAIWYP010000005">
    <property type="protein sequence ID" value="KAH3817260.1"/>
    <property type="molecule type" value="Genomic_DNA"/>
</dbReference>